<comment type="caution">
    <text evidence="1">The sequence shown here is derived from an EMBL/GenBank/DDBJ whole genome shotgun (WGS) entry which is preliminary data.</text>
</comment>
<protein>
    <submittedName>
        <fullName evidence="1">Uncharacterized protein</fullName>
    </submittedName>
</protein>
<proteinExistence type="predicted"/>
<dbReference type="AlphaFoldDB" id="A0A645HLS9"/>
<name>A0A645HLS9_9ZZZZ</name>
<accession>A0A645HLS9</accession>
<reference evidence="1" key="1">
    <citation type="submission" date="2019-08" db="EMBL/GenBank/DDBJ databases">
        <authorList>
            <person name="Kucharzyk K."/>
            <person name="Murdoch R.W."/>
            <person name="Higgins S."/>
            <person name="Loffler F."/>
        </authorList>
    </citation>
    <scope>NUCLEOTIDE SEQUENCE</scope>
</reference>
<dbReference type="EMBL" id="VSSQ01095735">
    <property type="protein sequence ID" value="MPN39740.1"/>
    <property type="molecule type" value="Genomic_DNA"/>
</dbReference>
<evidence type="ECO:0000313" key="1">
    <source>
        <dbReference type="EMBL" id="MPN39740.1"/>
    </source>
</evidence>
<organism evidence="1">
    <name type="scientific">bioreactor metagenome</name>
    <dbReference type="NCBI Taxonomy" id="1076179"/>
    <lineage>
        <taxon>unclassified sequences</taxon>
        <taxon>metagenomes</taxon>
        <taxon>ecological metagenomes</taxon>
    </lineage>
</organism>
<gene>
    <name evidence="1" type="ORF">SDC9_187269</name>
</gene>
<sequence>MLYLRAAIRKEPFLVLDDLFPYLLGSFDYYQLAAGYHGDNGIGRLLHGLNQIAVDVESLLIQAT</sequence>